<organism evidence="1 2">
    <name type="scientific">Thiopseudomonas alkaliphila</name>
    <dbReference type="NCBI Taxonomy" id="1697053"/>
    <lineage>
        <taxon>Bacteria</taxon>
        <taxon>Pseudomonadati</taxon>
        <taxon>Pseudomonadota</taxon>
        <taxon>Gammaproteobacteria</taxon>
        <taxon>Pseudomonadales</taxon>
        <taxon>Pseudomonadaceae</taxon>
        <taxon>Thiopseudomonas</taxon>
    </lineage>
</organism>
<accession>A0A0K1XGG4</accession>
<protein>
    <submittedName>
        <fullName evidence="1">Uncharacterized protein</fullName>
    </submittedName>
</protein>
<dbReference type="STRING" id="1697053.AKN87_01900"/>
<gene>
    <name evidence="1" type="ORF">AKN88_11530</name>
</gene>
<dbReference type="PATRIC" id="fig|1698449.3.peg.2328"/>
<dbReference type="EMBL" id="CP012365">
    <property type="protein sequence ID" value="AKX60485.1"/>
    <property type="molecule type" value="Genomic_DNA"/>
</dbReference>
<dbReference type="AlphaFoldDB" id="A0A0K1XGG4"/>
<evidence type="ECO:0000313" key="2">
    <source>
        <dbReference type="Proteomes" id="UP000063953"/>
    </source>
</evidence>
<keyword evidence="2" id="KW-1185">Reference proteome</keyword>
<proteinExistence type="predicted"/>
<dbReference type="RefSeq" id="WP_053101825.1">
    <property type="nucleotide sequence ID" value="NZ_CP012365.1"/>
</dbReference>
<sequence length="90" mass="10389">MTRTLAADICIKRGIRSDSTSVYSKLDRDDILAAAFARLLLWTDPRSLPELGDAQAAWDLYLRTWRPGKPHRHTWNDLYQQVLKAVADYE</sequence>
<reference evidence="1 2" key="1">
    <citation type="journal article" date="2015" name="Genome Announc.">
        <title>Genome Sequences of Oblitimonas alkaliphila gen. nov. sp. nov. (Proposed), a Novel Bacterium of the Pseudomonadaceae Family.</title>
        <authorList>
            <person name="Lauer A.C."/>
            <person name="Nicholson A.C."/>
            <person name="Humrighouse B.W."/>
            <person name="Emery B."/>
            <person name="Drobish A."/>
            <person name="Juieng P."/>
            <person name="Loparev V."/>
            <person name="McQuiston J.R."/>
        </authorList>
    </citation>
    <scope>NUCLEOTIDE SEQUENCE [LARGE SCALE GENOMIC DNA]</scope>
    <source>
        <strain evidence="1 2">E5571</strain>
    </source>
</reference>
<evidence type="ECO:0000313" key="1">
    <source>
        <dbReference type="EMBL" id="AKX60485.1"/>
    </source>
</evidence>
<dbReference type="Proteomes" id="UP000063953">
    <property type="component" value="Chromosome"/>
</dbReference>
<name>A0A0K1XGG4_9GAMM</name>